<protein>
    <submittedName>
        <fullName evidence="1">Uncharacterized protein</fullName>
    </submittedName>
</protein>
<reference evidence="1" key="1">
    <citation type="submission" date="2021-03" db="EMBL/GenBank/DDBJ databases">
        <title>Evolutionary innovations through gain and loss of genes in the ectomycorrhizal Boletales.</title>
        <authorList>
            <person name="Wu G."/>
            <person name="Miyauchi S."/>
            <person name="Morin E."/>
            <person name="Yang Z.-L."/>
            <person name="Xu J."/>
            <person name="Martin F.M."/>
        </authorList>
    </citation>
    <scope>NUCLEOTIDE SEQUENCE</scope>
    <source>
        <strain evidence="1">BR01</strain>
    </source>
</reference>
<evidence type="ECO:0000313" key="2">
    <source>
        <dbReference type="Proteomes" id="UP000683000"/>
    </source>
</evidence>
<organism evidence="1 2">
    <name type="scientific">Boletus reticuloceps</name>
    <dbReference type="NCBI Taxonomy" id="495285"/>
    <lineage>
        <taxon>Eukaryota</taxon>
        <taxon>Fungi</taxon>
        <taxon>Dikarya</taxon>
        <taxon>Basidiomycota</taxon>
        <taxon>Agaricomycotina</taxon>
        <taxon>Agaricomycetes</taxon>
        <taxon>Agaricomycetidae</taxon>
        <taxon>Boletales</taxon>
        <taxon>Boletineae</taxon>
        <taxon>Boletaceae</taxon>
        <taxon>Boletoideae</taxon>
        <taxon>Boletus</taxon>
    </lineage>
</organism>
<dbReference type="OrthoDB" id="3165318at2759"/>
<evidence type="ECO:0000313" key="1">
    <source>
        <dbReference type="EMBL" id="KAG6380461.1"/>
    </source>
</evidence>
<gene>
    <name evidence="1" type="ORF">JVT61DRAFT_8604</name>
</gene>
<dbReference type="EMBL" id="JAGFBS010000003">
    <property type="protein sequence ID" value="KAG6380461.1"/>
    <property type="molecule type" value="Genomic_DNA"/>
</dbReference>
<dbReference type="AlphaFoldDB" id="A0A8I3ACL4"/>
<name>A0A8I3ACL4_9AGAM</name>
<accession>A0A8I3ACL4</accession>
<sequence length="232" mass="25848">MSRYTRTLTFRTNNLGTDATFVLIFDKPSDGLYNNKFPVVWKVARFGSTGPYHITTTFSSRLAWCKPQIDNAVDSVVDTSPYTLINYNQKTTLQQDGSGVLSFTPPETGTPDSVTVVNGTQLRQDVALGFLPPEAFAPVTVNVWKGLGYLISFSSERESTNLQTYRASESIQTNFQPVLRAYITSQYNEAQIVRGEIATPIIFEQNLAALDDITVWDLRFNAASGRFSMTRA</sequence>
<proteinExistence type="predicted"/>
<comment type="caution">
    <text evidence="1">The sequence shown here is derived from an EMBL/GenBank/DDBJ whole genome shotgun (WGS) entry which is preliminary data.</text>
</comment>
<dbReference type="Proteomes" id="UP000683000">
    <property type="component" value="Unassembled WGS sequence"/>
</dbReference>
<keyword evidence="2" id="KW-1185">Reference proteome</keyword>